<dbReference type="Gene3D" id="3.30.40.10">
    <property type="entry name" value="Zinc/RING finger domain, C3HC4 (zinc finger)"/>
    <property type="match status" value="1"/>
</dbReference>
<evidence type="ECO:0000259" key="11">
    <source>
        <dbReference type="PROSITE" id="PS50188"/>
    </source>
</evidence>
<reference evidence="12" key="1">
    <citation type="submission" date="2025-08" db="UniProtKB">
        <authorList>
            <consortium name="Ensembl"/>
        </authorList>
    </citation>
    <scope>IDENTIFICATION</scope>
</reference>
<dbReference type="InterPro" id="IPR050143">
    <property type="entry name" value="TRIM/RBCC"/>
</dbReference>
<dbReference type="PANTHER" id="PTHR24103">
    <property type="entry name" value="E3 UBIQUITIN-PROTEIN LIGASE TRIM"/>
    <property type="match status" value="1"/>
</dbReference>
<dbReference type="InterPro" id="IPR003879">
    <property type="entry name" value="Butyrophylin_SPRY"/>
</dbReference>
<dbReference type="InterPro" id="IPR000315">
    <property type="entry name" value="Znf_B-box"/>
</dbReference>
<dbReference type="PRINTS" id="PR01407">
    <property type="entry name" value="BUTYPHLNCDUF"/>
</dbReference>
<sequence length="497" mass="58297">MASAVLKNIQEEVTCPICLELLKEPVSADCGHTFCHACITLNYESTKDQEGEGSCPVCRVSYQFGNLRPNRHVANIVERLKGADLSPEKEQEVHHCARHGEKLQLFCERDKKVICWLCERSQEHRGHQTFLIEEVVQEYKEKLQKALKKLKTDEEEFENWEYDLQDHRTLWQKQIQSDVQNVQEQFKRLRDILDSEEKKEQRKLEQEEERILSSLAESETNLVRQRELVRNLISDLEHQMEASAIEMLQDVNCLLERYETLTLKKPKHIPRGQRRAFQAPDLTKVLQTFQALTDVQRYWVQVTLTQSNNPNIEVSEDHRQLTYHKRKNFSFWDQDCQDGILGNPAILSGKHYWEVDVSRKYAWFLGLNDGRCIKPVFVSMGERSNLHQFSSNVKQYTNYQPKCGYWIIGLNNESSYNAFDETPFTYDSRLFNLFLTNRPSRIGVFLDYKAGTLSFYDVSNNGVLIYRFSACSFPKRVFPYFNLRGCVQPMTVCWPNS</sequence>
<dbReference type="InterPro" id="IPR013320">
    <property type="entry name" value="ConA-like_dom_sf"/>
</dbReference>
<dbReference type="Pfam" id="PF13445">
    <property type="entry name" value="zf-RING_UBOX"/>
    <property type="match status" value="1"/>
</dbReference>
<dbReference type="PROSITE" id="PS00518">
    <property type="entry name" value="ZF_RING_1"/>
    <property type="match status" value="1"/>
</dbReference>
<feature type="domain" description="B30.2/SPRY" evidence="11">
    <location>
        <begin position="280"/>
        <end position="497"/>
    </location>
</feature>
<dbReference type="Pfam" id="PF00643">
    <property type="entry name" value="zf-B_box"/>
    <property type="match status" value="1"/>
</dbReference>
<dbReference type="SUPFAM" id="SSF57845">
    <property type="entry name" value="B-box zinc-binding domain"/>
    <property type="match status" value="1"/>
</dbReference>
<evidence type="ECO:0000259" key="10">
    <source>
        <dbReference type="PROSITE" id="PS50119"/>
    </source>
</evidence>
<dbReference type="OMA" id="QPQNGYW"/>
<dbReference type="PROSITE" id="PS50119">
    <property type="entry name" value="ZF_BBOX"/>
    <property type="match status" value="1"/>
</dbReference>
<keyword evidence="13" id="KW-1185">Reference proteome</keyword>
<keyword evidence="5" id="KW-0862">Zinc</keyword>
<dbReference type="SUPFAM" id="SSF49899">
    <property type="entry name" value="Concanavalin A-like lectins/glucanases"/>
    <property type="match status" value="1"/>
</dbReference>
<dbReference type="Ensembl" id="ENSNGAT00000031089.1">
    <property type="protein sequence ID" value="ENSNGAP00000025369.1"/>
    <property type="gene ID" value="ENSNGAG00000023344.1"/>
</dbReference>
<dbReference type="InterPro" id="IPR001841">
    <property type="entry name" value="Znf_RING"/>
</dbReference>
<dbReference type="CDD" id="cd19761">
    <property type="entry name" value="Bbox2_TRIM5-like"/>
    <property type="match status" value="1"/>
</dbReference>
<dbReference type="CDD" id="cd15822">
    <property type="entry name" value="SPRY_PRY_TRIM5"/>
    <property type="match status" value="1"/>
</dbReference>
<evidence type="ECO:0000256" key="7">
    <source>
        <dbReference type="PROSITE-ProRule" id="PRU00024"/>
    </source>
</evidence>
<dbReference type="InterPro" id="IPR001870">
    <property type="entry name" value="B30.2/SPRY"/>
</dbReference>
<evidence type="ECO:0000256" key="3">
    <source>
        <dbReference type="ARBA" id="ARBA00022723"/>
    </source>
</evidence>
<dbReference type="FunFam" id="3.30.160.60:FF:000386">
    <property type="entry name" value="Tripartite motif-containing 5 (Predicted)"/>
    <property type="match status" value="1"/>
</dbReference>
<accession>A0A8C6S086</accession>
<proteinExistence type="predicted"/>
<evidence type="ECO:0000259" key="9">
    <source>
        <dbReference type="PROSITE" id="PS50089"/>
    </source>
</evidence>
<dbReference type="CDD" id="cd16591">
    <property type="entry name" value="RING-HC_TRIM5-like_C-IV"/>
    <property type="match status" value="1"/>
</dbReference>
<keyword evidence="4 7" id="KW-0863">Zinc-finger</keyword>
<reference evidence="12" key="2">
    <citation type="submission" date="2025-09" db="UniProtKB">
        <authorList>
            <consortium name="Ensembl"/>
        </authorList>
    </citation>
    <scope>IDENTIFICATION</scope>
</reference>
<dbReference type="Proteomes" id="UP000694381">
    <property type="component" value="Unassembled WGS sequence"/>
</dbReference>
<dbReference type="InterPro" id="IPR017907">
    <property type="entry name" value="Znf_RING_CS"/>
</dbReference>
<dbReference type="SMART" id="SM00184">
    <property type="entry name" value="RING"/>
    <property type="match status" value="1"/>
</dbReference>
<dbReference type="SMART" id="SM00336">
    <property type="entry name" value="BBOX"/>
    <property type="match status" value="1"/>
</dbReference>
<organism evidence="12 13">
    <name type="scientific">Nannospalax galili</name>
    <name type="common">Northern Israeli blind subterranean mole rat</name>
    <name type="synonym">Spalax galili</name>
    <dbReference type="NCBI Taxonomy" id="1026970"/>
    <lineage>
        <taxon>Eukaryota</taxon>
        <taxon>Metazoa</taxon>
        <taxon>Chordata</taxon>
        <taxon>Craniata</taxon>
        <taxon>Vertebrata</taxon>
        <taxon>Euteleostomi</taxon>
        <taxon>Mammalia</taxon>
        <taxon>Eutheria</taxon>
        <taxon>Euarchontoglires</taxon>
        <taxon>Glires</taxon>
        <taxon>Rodentia</taxon>
        <taxon>Myomorpha</taxon>
        <taxon>Muroidea</taxon>
        <taxon>Spalacidae</taxon>
        <taxon>Spalacinae</taxon>
        <taxon>Nannospalax</taxon>
    </lineage>
</organism>
<keyword evidence="3" id="KW-0479">Metal-binding</keyword>
<dbReference type="Pfam" id="PF00622">
    <property type="entry name" value="SPRY"/>
    <property type="match status" value="1"/>
</dbReference>
<feature type="coiled-coil region" evidence="8">
    <location>
        <begin position="136"/>
        <end position="210"/>
    </location>
</feature>
<evidence type="ECO:0000313" key="12">
    <source>
        <dbReference type="Ensembl" id="ENSNGAP00000025369.1"/>
    </source>
</evidence>
<dbReference type="InterPro" id="IPR003877">
    <property type="entry name" value="SPRY_dom"/>
</dbReference>
<feature type="domain" description="RING-type" evidence="9">
    <location>
        <begin position="15"/>
        <end position="59"/>
    </location>
</feature>
<gene>
    <name evidence="12" type="primary">LOC103732120</name>
</gene>
<dbReference type="GO" id="GO:0008270">
    <property type="term" value="F:zinc ion binding"/>
    <property type="evidence" value="ECO:0007669"/>
    <property type="project" value="UniProtKB-KW"/>
</dbReference>
<dbReference type="GO" id="GO:0005737">
    <property type="term" value="C:cytoplasm"/>
    <property type="evidence" value="ECO:0007669"/>
    <property type="project" value="UniProtKB-SubCell"/>
</dbReference>
<keyword evidence="2" id="KW-0963">Cytoplasm</keyword>
<dbReference type="InterPro" id="IPR043136">
    <property type="entry name" value="B30.2/SPRY_sf"/>
</dbReference>
<protein>
    <submittedName>
        <fullName evidence="12">Uncharacterized protein</fullName>
    </submittedName>
</protein>
<dbReference type="FunFam" id="3.30.40.10:FF:000144">
    <property type="entry name" value="Tripartite motif-containing 5 (Predicted)"/>
    <property type="match status" value="1"/>
</dbReference>
<evidence type="ECO:0000256" key="8">
    <source>
        <dbReference type="SAM" id="Coils"/>
    </source>
</evidence>
<evidence type="ECO:0000256" key="4">
    <source>
        <dbReference type="ARBA" id="ARBA00022771"/>
    </source>
</evidence>
<evidence type="ECO:0000256" key="5">
    <source>
        <dbReference type="ARBA" id="ARBA00022833"/>
    </source>
</evidence>
<dbReference type="InterPro" id="IPR013083">
    <property type="entry name" value="Znf_RING/FYVE/PHD"/>
</dbReference>
<dbReference type="PROSITE" id="PS50188">
    <property type="entry name" value="B302_SPRY"/>
    <property type="match status" value="1"/>
</dbReference>
<dbReference type="Gene3D" id="3.30.160.60">
    <property type="entry name" value="Classic Zinc Finger"/>
    <property type="match status" value="1"/>
</dbReference>
<dbReference type="InterPro" id="IPR027370">
    <property type="entry name" value="Znf-RING_euk"/>
</dbReference>
<evidence type="ECO:0000256" key="2">
    <source>
        <dbReference type="ARBA" id="ARBA00022490"/>
    </source>
</evidence>
<evidence type="ECO:0000256" key="6">
    <source>
        <dbReference type="ARBA" id="ARBA00023054"/>
    </source>
</evidence>
<evidence type="ECO:0000256" key="1">
    <source>
        <dbReference type="ARBA" id="ARBA00004496"/>
    </source>
</evidence>
<feature type="domain" description="B box-type" evidence="10">
    <location>
        <begin position="91"/>
        <end position="132"/>
    </location>
</feature>
<dbReference type="GeneTree" id="ENSGT00940000154647"/>
<dbReference type="AlphaFoldDB" id="A0A8C6S086"/>
<dbReference type="Gene3D" id="2.60.120.920">
    <property type="match status" value="1"/>
</dbReference>
<dbReference type="SMART" id="SM00449">
    <property type="entry name" value="SPRY"/>
    <property type="match status" value="1"/>
</dbReference>
<keyword evidence="6 8" id="KW-0175">Coiled coil</keyword>
<evidence type="ECO:0000313" key="13">
    <source>
        <dbReference type="Proteomes" id="UP000694381"/>
    </source>
</evidence>
<dbReference type="SUPFAM" id="SSF57850">
    <property type="entry name" value="RING/U-box"/>
    <property type="match status" value="1"/>
</dbReference>
<dbReference type="PROSITE" id="PS50089">
    <property type="entry name" value="ZF_RING_2"/>
    <property type="match status" value="1"/>
</dbReference>
<dbReference type="KEGG" id="ngi:103732120"/>
<name>A0A8C6S086_NANGA</name>
<comment type="subcellular location">
    <subcellularLocation>
        <location evidence="1">Cytoplasm</location>
    </subcellularLocation>
</comment>